<keyword evidence="1" id="KW-0677">Repeat</keyword>
<dbReference type="Gene3D" id="2.20.110.10">
    <property type="entry name" value="Histone H3 K4-specific methyltransferase SET7/9 N-terminal domain"/>
    <property type="match status" value="2"/>
</dbReference>
<comment type="caution">
    <text evidence="3">The sequence shown here is derived from an EMBL/GenBank/DDBJ whole genome shotgun (WGS) entry which is preliminary data.</text>
</comment>
<dbReference type="AlphaFoldDB" id="A0AA86N9F0"/>
<accession>A0AA86N9F0</accession>
<dbReference type="PANTHER" id="PTHR23084:SF263">
    <property type="entry name" value="MORN REPEAT-CONTAINING PROTEIN 1"/>
    <property type="match status" value="1"/>
</dbReference>
<reference evidence="3" key="1">
    <citation type="submission" date="2023-06" db="EMBL/GenBank/DDBJ databases">
        <authorList>
            <person name="Kurt Z."/>
        </authorList>
    </citation>
    <scope>NUCLEOTIDE SEQUENCE</scope>
</reference>
<protein>
    <submittedName>
        <fullName evidence="3">Putative</fullName>
    </submittedName>
</protein>
<dbReference type="EMBL" id="CATOUU010000069">
    <property type="protein sequence ID" value="CAI9915278.1"/>
    <property type="molecule type" value="Genomic_DNA"/>
</dbReference>
<evidence type="ECO:0000256" key="1">
    <source>
        <dbReference type="ARBA" id="ARBA00022737"/>
    </source>
</evidence>
<name>A0AA86N9F0_9EUKA</name>
<evidence type="ECO:0000313" key="5">
    <source>
        <dbReference type="Proteomes" id="UP001642409"/>
    </source>
</evidence>
<evidence type="ECO:0000313" key="3">
    <source>
        <dbReference type="EMBL" id="CAI9915278.1"/>
    </source>
</evidence>
<dbReference type="SMART" id="SM00698">
    <property type="entry name" value="MORN"/>
    <property type="match status" value="4"/>
</dbReference>
<dbReference type="EMBL" id="CAXDID020000362">
    <property type="protein sequence ID" value="CAL6082243.1"/>
    <property type="molecule type" value="Genomic_DNA"/>
</dbReference>
<dbReference type="PANTHER" id="PTHR23084">
    <property type="entry name" value="PHOSPHATIDYLINOSITOL-4-PHOSPHATE 5-KINASE RELATED"/>
    <property type="match status" value="1"/>
</dbReference>
<feature type="coiled-coil region" evidence="2">
    <location>
        <begin position="527"/>
        <end position="684"/>
    </location>
</feature>
<dbReference type="Pfam" id="PF02493">
    <property type="entry name" value="MORN"/>
    <property type="match status" value="4"/>
</dbReference>
<evidence type="ECO:0000313" key="4">
    <source>
        <dbReference type="EMBL" id="CAL6082243.1"/>
    </source>
</evidence>
<dbReference type="SUPFAM" id="SSF82185">
    <property type="entry name" value="Histone H3 K4-specific methyltransferase SET7/9 N-terminal domain"/>
    <property type="match status" value="2"/>
</dbReference>
<dbReference type="InterPro" id="IPR003409">
    <property type="entry name" value="MORN"/>
</dbReference>
<organism evidence="3">
    <name type="scientific">Hexamita inflata</name>
    <dbReference type="NCBI Taxonomy" id="28002"/>
    <lineage>
        <taxon>Eukaryota</taxon>
        <taxon>Metamonada</taxon>
        <taxon>Diplomonadida</taxon>
        <taxon>Hexamitidae</taxon>
        <taxon>Hexamitinae</taxon>
        <taxon>Hexamita</taxon>
    </lineage>
</organism>
<reference evidence="4 5" key="2">
    <citation type="submission" date="2024-07" db="EMBL/GenBank/DDBJ databases">
        <authorList>
            <person name="Akdeniz Z."/>
        </authorList>
    </citation>
    <scope>NUCLEOTIDE SEQUENCE [LARGE SCALE GENOMIC DNA]</scope>
</reference>
<dbReference type="Proteomes" id="UP001642409">
    <property type="component" value="Unassembled WGS sequence"/>
</dbReference>
<keyword evidence="2" id="KW-0175">Coiled coil</keyword>
<gene>
    <name evidence="3" type="ORF">HINF_LOCUS2923</name>
    <name evidence="4" type="ORF">HINF_LOCUS61035</name>
</gene>
<sequence>MTNIQTLITETYQYVGQIQDGLKSGKGVLVFNDGSYYIGDFSKDKFHGQSTYTLPDVQMYGSFKNGDFYTGQLVIDGKSNEIYYGDYKKLLKIKSNLYDELQQRQPVEKQINIIDLCDIKSKLNYKDGILVETTNTSFIQVNITPSYIYVGKLVNGQMSGLGTLVFNDGSSIYYGEFVQNRFSGSGTFTNKLGTQMSGKFYDSDFYQGDLSMTKGSKVIKVTNSMWQQHFLNQAELGTKKLQDYYTKKQDKNKQINITDSQRKNITIQFENGFIKQNKSESLNSNNTPQQQLVSVQNNSYKSPQSAKTVQKKERYIQYTNILEQQINIKSEAQKTLQENEKKQLNLEQNKLNITKSYSPVSFDNQKQSDLQNKLQQQENEISSLKIKNAKLNEEIKLQTEKQTEEISILKNEAKDAQNELILKANKTIEEQNTKVQELNETIDLLQQQKGTADKERQKYVKLQAEIEELKKQKQQLITNQAKLYNKEQLEDEVQKRVQTETDIIYKQTKEIIKQKTDEVQKGYQASYNQEMLKIKQIEIELNKERETQKQDYEQQLTEIQLQLKIAQQEKVNQQQKFDQKCEDLQKQYKDSLQNNNQLKLVLKEKENQEQIYRAKILDDKALLTQQLTNQFNQQLAAQQQQFESQIQLMSQQNQSTMQQYQQQLQVYQQQLQACQIEKQNVQVNAQQYSVTVQNEAKQWIDKETARITTEFRINQQKEINQIKEYQTRQEKQYIRLQSVNENTELIAKLQDNLIKILIQERFTVDWSHYPPSSTEQDINQFNTEIQRAKQICDNIKMHFDVETDDQVSQINFEIQDSSDKNYQNLHNTLNTEDIAKISISIGESMIEDQLEQVKQNQDKQILINLKEFPEDIAPKLIKTLKKQFPDMISADVTEDFNVLVTAKQEDVEETAKTIRRLKILEKRLTCTIVNKDGKKDEKKNANTK</sequence>
<feature type="coiled-coil region" evidence="2">
    <location>
        <begin position="322"/>
        <end position="486"/>
    </location>
</feature>
<keyword evidence="5" id="KW-1185">Reference proteome</keyword>
<proteinExistence type="predicted"/>
<evidence type="ECO:0000256" key="2">
    <source>
        <dbReference type="SAM" id="Coils"/>
    </source>
</evidence>